<dbReference type="GO" id="GO:0000166">
    <property type="term" value="F:nucleotide binding"/>
    <property type="evidence" value="ECO:0007669"/>
    <property type="project" value="UniProtKB-KW"/>
</dbReference>
<dbReference type="STRING" id="1348114.OM33_16010"/>
<dbReference type="SUPFAM" id="SSF51905">
    <property type="entry name" value="FAD/NAD(P)-binding domain"/>
    <property type="match status" value="1"/>
</dbReference>
<dbReference type="InterPro" id="IPR036188">
    <property type="entry name" value="FAD/NAD-bd_sf"/>
</dbReference>
<dbReference type="PIRSF" id="PIRSF011396">
    <property type="entry name" value="Trp_halogenase"/>
    <property type="match status" value="1"/>
</dbReference>
<evidence type="ECO:0000313" key="4">
    <source>
        <dbReference type="Proteomes" id="UP000030341"/>
    </source>
</evidence>
<dbReference type="Pfam" id="PF04820">
    <property type="entry name" value="Trp_halogenase"/>
    <property type="match status" value="1"/>
</dbReference>
<dbReference type="Gene3D" id="3.50.50.60">
    <property type="entry name" value="FAD/NAD(P)-binding domain"/>
    <property type="match status" value="1"/>
</dbReference>
<dbReference type="KEGG" id="pseo:OM33_16010"/>
<dbReference type="PANTHER" id="PTHR43747:SF4">
    <property type="entry name" value="FLAVIN-DEPENDENT TRYPTOPHAN HALOGENASE"/>
    <property type="match status" value="1"/>
</dbReference>
<dbReference type="InterPro" id="IPR006905">
    <property type="entry name" value="Flavin_halogenase"/>
</dbReference>
<keyword evidence="2" id="KW-0274">FAD</keyword>
<evidence type="ECO:0000313" key="3">
    <source>
        <dbReference type="EMBL" id="AIY66641.1"/>
    </source>
</evidence>
<keyword evidence="4" id="KW-1185">Reference proteome</keyword>
<gene>
    <name evidence="3" type="ORF">OM33_16010</name>
</gene>
<feature type="active site" evidence="1">
    <location>
        <position position="81"/>
    </location>
</feature>
<accession>A0A0A7EKQ9</accession>
<feature type="binding site" evidence="2">
    <location>
        <position position="349"/>
    </location>
    <ligand>
        <name>FAD</name>
        <dbReference type="ChEBI" id="CHEBI:57692"/>
    </ligand>
</feature>
<dbReference type="HOGENOM" id="CLU_022247_1_0_6"/>
<dbReference type="Proteomes" id="UP000030341">
    <property type="component" value="Chromosome 2"/>
</dbReference>
<dbReference type="eggNOG" id="COG0665">
    <property type="taxonomic scope" value="Bacteria"/>
</dbReference>
<protein>
    <submittedName>
        <fullName evidence="3">Tryptophan halogenase</fullName>
    </submittedName>
</protein>
<sequence>MNVADPIKRIVIVGGGTTGWMAAASLSRYVQDKDMTLTLIESPDINTVGVGEATIPNFVDFNRNLGINDAELIKATQATFKLGIEFEEWSQKGERFFHPFAAYGAPIENLDFHQYINKLNAEGKQLDIEDYSFPIQLAKKGGFAQPNPNQNNPLAQYSYAYHIDAVLYAKFLTEFSVKRGVDHILANVSEVKLNAENGFIQALTLDNGKHIEGDLFIDCSGFKGVLIEGAMGIGLDDLSHLLPCDSAVAVQTELVGEPTPYTRAIAKEAGWQWCIPLQHRMGNGYIYSSKFTSDEEAKQSLLNSVKGRTITDVKTFKFPLGRRKVSWHKNCFALGLAAGFLEPLESLGISLIQTALAKLMTFFPDMSFNQADIDEVNRLHNDELDRIVDFLLVHYKLTQRTDTAFWRYCQEMPIPKTLEHKIAMYKNRGHVVMYDNESFQQASWLSMFYGFNVSPSRYDVRLDHFNSSAIAESLAKMKAQITMAANNCLSHQAFIDKHCKANNDVKN</sequence>
<dbReference type="InterPro" id="IPR050816">
    <property type="entry name" value="Flavin-dep_Halogenase_NPB"/>
</dbReference>
<evidence type="ECO:0000256" key="2">
    <source>
        <dbReference type="PIRSR" id="PIRSR011396-2"/>
    </source>
</evidence>
<feature type="binding site" evidence="2">
    <location>
        <position position="81"/>
    </location>
    <ligand>
        <name>7-chloro-L-tryptophan</name>
        <dbReference type="ChEBI" id="CHEBI:58713"/>
    </ligand>
</feature>
<keyword evidence="2" id="KW-0547">Nucleotide-binding</keyword>
<feature type="binding site" evidence="2">
    <location>
        <position position="336"/>
    </location>
    <ligand>
        <name>FAD</name>
        <dbReference type="ChEBI" id="CHEBI:57692"/>
    </ligand>
</feature>
<dbReference type="AlphaFoldDB" id="A0A0A7EKQ9"/>
<keyword evidence="2" id="KW-0285">Flavoprotein</keyword>
<dbReference type="PANTHER" id="PTHR43747">
    <property type="entry name" value="FAD-BINDING PROTEIN"/>
    <property type="match status" value="1"/>
</dbReference>
<name>A0A0A7EKQ9_9GAMM</name>
<reference evidence="3 4" key="1">
    <citation type="submission" date="2014-11" db="EMBL/GenBank/DDBJ databases">
        <title>Complete Genome Sequence of Pseudoalteromonas sp. Strain OCN003 Isolated from Kaneohe Bay, Oahu, Hawaii.</title>
        <authorList>
            <person name="Beurmann S."/>
            <person name="Videau P."/>
            <person name="Ushijima B."/>
            <person name="Smith A.M."/>
            <person name="Aeby G.S."/>
            <person name="Callahan S.M."/>
            <person name="Belcaid M."/>
        </authorList>
    </citation>
    <scope>NUCLEOTIDE SEQUENCE [LARGE SCALE GENOMIC DNA]</scope>
    <source>
        <strain evidence="3 4">OCN003</strain>
    </source>
</reference>
<evidence type="ECO:0000256" key="1">
    <source>
        <dbReference type="PIRSR" id="PIRSR011396-1"/>
    </source>
</evidence>
<dbReference type="EMBL" id="CP009889">
    <property type="protein sequence ID" value="AIY66641.1"/>
    <property type="molecule type" value="Genomic_DNA"/>
</dbReference>
<dbReference type="InterPro" id="IPR033856">
    <property type="entry name" value="Trp_halogen"/>
</dbReference>
<organism evidence="3 4">
    <name type="scientific">Pseudoalteromonas piratica</name>
    <dbReference type="NCBI Taxonomy" id="1348114"/>
    <lineage>
        <taxon>Bacteria</taxon>
        <taxon>Pseudomonadati</taxon>
        <taxon>Pseudomonadota</taxon>
        <taxon>Gammaproteobacteria</taxon>
        <taxon>Alteromonadales</taxon>
        <taxon>Pseudoalteromonadaceae</taxon>
        <taxon>Pseudoalteromonas</taxon>
    </lineage>
</organism>
<feature type="binding site" evidence="2">
    <location>
        <position position="345"/>
    </location>
    <ligand>
        <name>L-tryptophan</name>
        <dbReference type="ChEBI" id="CHEBI:57912"/>
    </ligand>
</feature>
<feature type="binding site" evidence="2">
    <location>
        <position position="188"/>
    </location>
    <ligand>
        <name>FAD</name>
        <dbReference type="ChEBI" id="CHEBI:57692"/>
    </ligand>
</feature>
<dbReference type="GO" id="GO:0004497">
    <property type="term" value="F:monooxygenase activity"/>
    <property type="evidence" value="ECO:0007669"/>
    <property type="project" value="InterPro"/>
</dbReference>
<proteinExistence type="predicted"/>